<reference evidence="9 10" key="1">
    <citation type="journal article" date="2006" name="Nat. Biotechnol.">
        <title>Complete genome of the mutualistic, N2-fixing grass endophyte Azoarcus sp. strain BH72.</title>
        <authorList>
            <person name="Krause A."/>
            <person name="Ramakumar A."/>
            <person name="Bartels D."/>
            <person name="Battistoni F."/>
            <person name="Bekel T."/>
            <person name="Boch J."/>
            <person name="Boehm M."/>
            <person name="Friedrich F."/>
            <person name="Hurek T."/>
            <person name="Krause L."/>
            <person name="Linke B."/>
            <person name="McHardy A.C."/>
            <person name="Sarkar A."/>
            <person name="Schneiker S."/>
            <person name="Syed A.A."/>
            <person name="Thauer R."/>
            <person name="Vorhoelter F.-J."/>
            <person name="Weidner S."/>
            <person name="Puehler A."/>
            <person name="Reinhold-Hurek B."/>
            <person name="Kaiser O."/>
            <person name="Goesmann A."/>
        </authorList>
    </citation>
    <scope>NUCLEOTIDE SEQUENCE [LARGE SCALE GENOMIC DNA]</scope>
    <source>
        <strain evidence="9 10">BH72</strain>
    </source>
</reference>
<feature type="domain" description="Tyr recombinase" evidence="7">
    <location>
        <begin position="102"/>
        <end position="254"/>
    </location>
</feature>
<evidence type="ECO:0000256" key="6">
    <source>
        <dbReference type="SAM" id="MobiDB-lite"/>
    </source>
</evidence>
<evidence type="ECO:0000259" key="8">
    <source>
        <dbReference type="PROSITE" id="PS51900"/>
    </source>
</evidence>
<dbReference type="AlphaFoldDB" id="A1KBY4"/>
<name>A1KBY4_AZOSB</name>
<accession>A1KBY4</accession>
<sequence>MTAVRLLDQVRARIRYKHYSLGTEQQYVYWVRTFLRFHGVRHPREMGATEVEQFLSWLATDRKVAVSTHKQALSALLFLYRNVLGVDLPWLSEFERPKTPVRLPSVLSGEEVSALLDAMEGSNADLARLVYGTGMRLREALRLRVKDVDFQRRLIVVREGKGNKDRIVMLPHRCSNALREQLHRAYLLWAQDRADGTPGGRCPSPSRTNTRVQRNPGHGSGSGRRRRSRSIRARACPGGITCTKSACSVRCAMQ</sequence>
<gene>
    <name evidence="9" type="ordered locus">azo3724</name>
</gene>
<dbReference type="PANTHER" id="PTHR30349:SF64">
    <property type="entry name" value="PROPHAGE INTEGRASE INTD-RELATED"/>
    <property type="match status" value="1"/>
</dbReference>
<evidence type="ECO:0000259" key="7">
    <source>
        <dbReference type="PROSITE" id="PS51898"/>
    </source>
</evidence>
<dbReference type="Proteomes" id="UP000002588">
    <property type="component" value="Chromosome"/>
</dbReference>
<protein>
    <submittedName>
        <fullName evidence="9">Truncated integrase/recombinase</fullName>
    </submittedName>
</protein>
<comment type="similarity">
    <text evidence="1">Belongs to the 'phage' integrase family.</text>
</comment>
<dbReference type="InterPro" id="IPR004107">
    <property type="entry name" value="Integrase_SAM-like_N"/>
</dbReference>
<dbReference type="Gene3D" id="1.10.443.10">
    <property type="entry name" value="Intergrase catalytic core"/>
    <property type="match status" value="1"/>
</dbReference>
<keyword evidence="4" id="KW-0233">DNA recombination</keyword>
<evidence type="ECO:0000313" key="10">
    <source>
        <dbReference type="Proteomes" id="UP000002588"/>
    </source>
</evidence>
<dbReference type="InterPro" id="IPR013762">
    <property type="entry name" value="Integrase-like_cat_sf"/>
</dbReference>
<dbReference type="InterPro" id="IPR044068">
    <property type="entry name" value="CB"/>
</dbReference>
<keyword evidence="2" id="KW-0229">DNA integration</keyword>
<dbReference type="GO" id="GO:0003677">
    <property type="term" value="F:DNA binding"/>
    <property type="evidence" value="ECO:0007669"/>
    <property type="project" value="UniProtKB-UniRule"/>
</dbReference>
<dbReference type="KEGG" id="azo:azo3724"/>
<evidence type="ECO:0000256" key="4">
    <source>
        <dbReference type="ARBA" id="ARBA00023172"/>
    </source>
</evidence>
<dbReference type="GO" id="GO:0015074">
    <property type="term" value="P:DNA integration"/>
    <property type="evidence" value="ECO:0007669"/>
    <property type="project" value="UniProtKB-KW"/>
</dbReference>
<dbReference type="STRING" id="62928.azo3724"/>
<dbReference type="Pfam" id="PF00589">
    <property type="entry name" value="Phage_integrase"/>
    <property type="match status" value="1"/>
</dbReference>
<dbReference type="InterPro" id="IPR050090">
    <property type="entry name" value="Tyrosine_recombinase_XerCD"/>
</dbReference>
<dbReference type="EMBL" id="AM406670">
    <property type="protein sequence ID" value="CAL96340.1"/>
    <property type="molecule type" value="Genomic_DNA"/>
</dbReference>
<dbReference type="SUPFAM" id="SSF56349">
    <property type="entry name" value="DNA breaking-rejoining enzymes"/>
    <property type="match status" value="1"/>
</dbReference>
<organism evidence="9 10">
    <name type="scientific">Azoarcus sp. (strain BH72)</name>
    <dbReference type="NCBI Taxonomy" id="418699"/>
    <lineage>
        <taxon>Bacteria</taxon>
        <taxon>Pseudomonadati</taxon>
        <taxon>Pseudomonadota</taxon>
        <taxon>Betaproteobacteria</taxon>
        <taxon>Rhodocyclales</taxon>
        <taxon>Zoogloeaceae</taxon>
        <taxon>Azoarcus</taxon>
    </lineage>
</organism>
<evidence type="ECO:0000256" key="5">
    <source>
        <dbReference type="PROSITE-ProRule" id="PRU01248"/>
    </source>
</evidence>
<dbReference type="eggNOG" id="COG4974">
    <property type="taxonomic scope" value="Bacteria"/>
</dbReference>
<dbReference type="InterPro" id="IPR011010">
    <property type="entry name" value="DNA_brk_join_enz"/>
</dbReference>
<dbReference type="InterPro" id="IPR010998">
    <property type="entry name" value="Integrase_recombinase_N"/>
</dbReference>
<dbReference type="PANTHER" id="PTHR30349">
    <property type="entry name" value="PHAGE INTEGRASE-RELATED"/>
    <property type="match status" value="1"/>
</dbReference>
<evidence type="ECO:0000256" key="2">
    <source>
        <dbReference type="ARBA" id="ARBA00022908"/>
    </source>
</evidence>
<dbReference type="HOGENOM" id="CLU_027562_37_1_4"/>
<evidence type="ECO:0000313" key="9">
    <source>
        <dbReference type="EMBL" id="CAL96340.1"/>
    </source>
</evidence>
<dbReference type="GO" id="GO:0006310">
    <property type="term" value="P:DNA recombination"/>
    <property type="evidence" value="ECO:0007669"/>
    <property type="project" value="UniProtKB-KW"/>
</dbReference>
<dbReference type="InterPro" id="IPR002104">
    <property type="entry name" value="Integrase_catalytic"/>
</dbReference>
<proteinExistence type="inferred from homology"/>
<feature type="domain" description="Core-binding (CB)" evidence="8">
    <location>
        <begin position="1"/>
        <end position="84"/>
    </location>
</feature>
<dbReference type="Pfam" id="PF13495">
    <property type="entry name" value="Phage_int_SAM_4"/>
    <property type="match status" value="1"/>
</dbReference>
<dbReference type="Gene3D" id="1.10.150.130">
    <property type="match status" value="1"/>
</dbReference>
<evidence type="ECO:0000256" key="3">
    <source>
        <dbReference type="ARBA" id="ARBA00023125"/>
    </source>
</evidence>
<dbReference type="PROSITE" id="PS51900">
    <property type="entry name" value="CB"/>
    <property type="match status" value="1"/>
</dbReference>
<keyword evidence="10" id="KW-1185">Reference proteome</keyword>
<dbReference type="PROSITE" id="PS51898">
    <property type="entry name" value="TYR_RECOMBINASE"/>
    <property type="match status" value="1"/>
</dbReference>
<keyword evidence="3 5" id="KW-0238">DNA-binding</keyword>
<evidence type="ECO:0000256" key="1">
    <source>
        <dbReference type="ARBA" id="ARBA00008857"/>
    </source>
</evidence>
<feature type="region of interest" description="Disordered" evidence="6">
    <location>
        <begin position="195"/>
        <end position="231"/>
    </location>
</feature>